<organism evidence="5 6">
    <name type="scientific">Pseudomassariella vexata</name>
    <dbReference type="NCBI Taxonomy" id="1141098"/>
    <lineage>
        <taxon>Eukaryota</taxon>
        <taxon>Fungi</taxon>
        <taxon>Dikarya</taxon>
        <taxon>Ascomycota</taxon>
        <taxon>Pezizomycotina</taxon>
        <taxon>Sordariomycetes</taxon>
        <taxon>Xylariomycetidae</taxon>
        <taxon>Amphisphaeriales</taxon>
        <taxon>Pseudomassariaceae</taxon>
        <taxon>Pseudomassariella</taxon>
    </lineage>
</organism>
<dbReference type="InterPro" id="IPR045851">
    <property type="entry name" value="AMP-bd_C_sf"/>
</dbReference>
<dbReference type="InterPro" id="IPR025110">
    <property type="entry name" value="AMP-bd_C"/>
</dbReference>
<dbReference type="PANTHER" id="PTHR24096">
    <property type="entry name" value="LONG-CHAIN-FATTY-ACID--COA LIGASE"/>
    <property type="match status" value="1"/>
</dbReference>
<gene>
    <name evidence="5" type="ORF">BCR38DRAFT_429796</name>
</gene>
<dbReference type="InterPro" id="IPR020845">
    <property type="entry name" value="AMP-binding_CS"/>
</dbReference>
<evidence type="ECO:0000259" key="4">
    <source>
        <dbReference type="Pfam" id="PF13193"/>
    </source>
</evidence>
<dbReference type="Proteomes" id="UP000193689">
    <property type="component" value="Unassembled WGS sequence"/>
</dbReference>
<dbReference type="InterPro" id="IPR000873">
    <property type="entry name" value="AMP-dep_synth/lig_dom"/>
</dbReference>
<protein>
    <submittedName>
        <fullName evidence="5">Putative phenylacetyl-CoA ligase</fullName>
    </submittedName>
</protein>
<keyword evidence="6" id="KW-1185">Reference proteome</keyword>
<sequence length="554" mass="61359">MVIKSPHPDLTITPVDLFTLLFERDDRPYPEDKELFIDGDTGRSYNFTQLKNTSIEFGKGLKSQWGFRKGDILGIFSPNSVDYPPVVWGAIWAGGICSTANPTYTVKELAFQMLDSKAKGIVTQLPMLPVVLEAAKEIGMPEDRIILMGHERDPKGKFKHFSDIRSTSFLSLSSKASIEPSKDLAFLVYSSGTTGLPKGVMLTHTNIVSNILQTVAVEARSGLHWSGGPDGKGDKQLGILPFFHIYGLTAMVHCTVLEGFQVIVMPKFELERACQLIQKYGITFAYIPPPIILGLAKHPVVDKYDLTSLKWLNSGAAPLTQELQDSVWERLTIPTKQGYGLSETSPTTHLQTVLEWAKHKASVGKLVPNMEAKIVDLEGNELPVGQEGELWVKGPNVFQGYYNRPELADETFSKCGFFKTGDIGYVDDKGNFYITDRLKELIKYKGFQVAPAELEGILLGHGDIIDACVIPIFDNERSTEVPRACVVLKPGTARTEEKAKEIVDWLATKVAPHKQLRGGVCFVDEVPKNASGKILRRVLREQAKVEDRAKGPKL</sequence>
<name>A0A1Y2E5Z0_9PEZI</name>
<evidence type="ECO:0000259" key="3">
    <source>
        <dbReference type="Pfam" id="PF00501"/>
    </source>
</evidence>
<evidence type="ECO:0000256" key="1">
    <source>
        <dbReference type="ARBA" id="ARBA00006432"/>
    </source>
</evidence>
<dbReference type="EMBL" id="MCFJ01000005">
    <property type="protein sequence ID" value="ORY66285.1"/>
    <property type="molecule type" value="Genomic_DNA"/>
</dbReference>
<comment type="caution">
    <text evidence="5">The sequence shown here is derived from an EMBL/GenBank/DDBJ whole genome shotgun (WGS) entry which is preliminary data.</text>
</comment>
<dbReference type="FunFam" id="3.30.300.30:FF:000007">
    <property type="entry name" value="4-coumarate--CoA ligase 2"/>
    <property type="match status" value="1"/>
</dbReference>
<dbReference type="PANTHER" id="PTHR24096:SF149">
    <property type="entry name" value="AMP-BINDING DOMAIN-CONTAINING PROTEIN-RELATED"/>
    <property type="match status" value="1"/>
</dbReference>
<dbReference type="Pfam" id="PF13193">
    <property type="entry name" value="AMP-binding_C"/>
    <property type="match status" value="1"/>
</dbReference>
<dbReference type="Pfam" id="PF00501">
    <property type="entry name" value="AMP-binding"/>
    <property type="match status" value="1"/>
</dbReference>
<comment type="similarity">
    <text evidence="1">Belongs to the ATP-dependent AMP-binding enzyme family.</text>
</comment>
<feature type="domain" description="AMP-binding enzyme C-terminal" evidence="4">
    <location>
        <begin position="453"/>
        <end position="533"/>
    </location>
</feature>
<keyword evidence="2 5" id="KW-0436">Ligase</keyword>
<dbReference type="OrthoDB" id="6509636at2759"/>
<dbReference type="GO" id="GO:0016405">
    <property type="term" value="F:CoA-ligase activity"/>
    <property type="evidence" value="ECO:0007669"/>
    <property type="project" value="TreeGrafter"/>
</dbReference>
<dbReference type="Gene3D" id="3.40.50.12780">
    <property type="entry name" value="N-terminal domain of ligase-like"/>
    <property type="match status" value="1"/>
</dbReference>
<proteinExistence type="inferred from homology"/>
<dbReference type="STRING" id="1141098.A0A1Y2E5Z0"/>
<dbReference type="InterPro" id="IPR042099">
    <property type="entry name" value="ANL_N_sf"/>
</dbReference>
<dbReference type="InParanoid" id="A0A1Y2E5Z0"/>
<dbReference type="CDD" id="cd05911">
    <property type="entry name" value="Firefly_Luc_like"/>
    <property type="match status" value="1"/>
</dbReference>
<dbReference type="AlphaFoldDB" id="A0A1Y2E5Z0"/>
<feature type="domain" description="AMP-dependent synthetase/ligase" evidence="3">
    <location>
        <begin position="22"/>
        <end position="402"/>
    </location>
</feature>
<accession>A0A1Y2E5Z0</accession>
<evidence type="ECO:0000313" key="6">
    <source>
        <dbReference type="Proteomes" id="UP000193689"/>
    </source>
</evidence>
<evidence type="ECO:0000313" key="5">
    <source>
        <dbReference type="EMBL" id="ORY66285.1"/>
    </source>
</evidence>
<evidence type="ECO:0000256" key="2">
    <source>
        <dbReference type="ARBA" id="ARBA00022598"/>
    </source>
</evidence>
<reference evidence="5 6" key="1">
    <citation type="submission" date="2016-07" db="EMBL/GenBank/DDBJ databases">
        <title>Pervasive Adenine N6-methylation of Active Genes in Fungi.</title>
        <authorList>
            <consortium name="DOE Joint Genome Institute"/>
            <person name="Mondo S.J."/>
            <person name="Dannebaum R.O."/>
            <person name="Kuo R.C."/>
            <person name="Labutti K."/>
            <person name="Haridas S."/>
            <person name="Kuo A."/>
            <person name="Salamov A."/>
            <person name="Ahrendt S.R."/>
            <person name="Lipzen A."/>
            <person name="Sullivan W."/>
            <person name="Andreopoulos W.B."/>
            <person name="Clum A."/>
            <person name="Lindquist E."/>
            <person name="Daum C."/>
            <person name="Ramamoorthy G.K."/>
            <person name="Gryganskyi A."/>
            <person name="Culley D."/>
            <person name="Magnuson J.K."/>
            <person name="James T.Y."/>
            <person name="O'Malley M.A."/>
            <person name="Stajich J.E."/>
            <person name="Spatafora J.W."/>
            <person name="Visel A."/>
            <person name="Grigoriev I.V."/>
        </authorList>
    </citation>
    <scope>NUCLEOTIDE SEQUENCE [LARGE SCALE GENOMIC DNA]</scope>
    <source>
        <strain evidence="5 6">CBS 129021</strain>
    </source>
</reference>
<dbReference type="Gene3D" id="3.30.300.30">
    <property type="match status" value="1"/>
</dbReference>
<dbReference type="GeneID" id="63776202"/>
<dbReference type="RefSeq" id="XP_040717249.1">
    <property type="nucleotide sequence ID" value="XM_040859990.1"/>
</dbReference>
<dbReference type="SUPFAM" id="SSF56801">
    <property type="entry name" value="Acetyl-CoA synthetase-like"/>
    <property type="match status" value="1"/>
</dbReference>
<dbReference type="PROSITE" id="PS00455">
    <property type="entry name" value="AMP_BINDING"/>
    <property type="match status" value="1"/>
</dbReference>